<dbReference type="SUPFAM" id="SSF53146">
    <property type="entry name" value="Nitrogenase accessory factor-like"/>
    <property type="match status" value="1"/>
</dbReference>
<dbReference type="Gene3D" id="3.30.420.130">
    <property type="entry name" value="Dinitrogenase iron-molybdenum cofactor biosynthesis domain"/>
    <property type="match status" value="1"/>
</dbReference>
<dbReference type="PANTHER" id="PTHR33937:SF2">
    <property type="entry name" value="DINITROGENASE IRON-MOLYBDENUM COFACTOR BIOSYNTHESIS DOMAIN-CONTAINING PROTEIN"/>
    <property type="match status" value="1"/>
</dbReference>
<evidence type="ECO:0000259" key="1">
    <source>
        <dbReference type="Pfam" id="PF02579"/>
    </source>
</evidence>
<dbReference type="Pfam" id="PF02579">
    <property type="entry name" value="Nitro_FeMo-Co"/>
    <property type="match status" value="1"/>
</dbReference>
<evidence type="ECO:0000313" key="2">
    <source>
        <dbReference type="EMBL" id="ACZ62496.1"/>
    </source>
</evidence>
<gene>
    <name evidence="2" type="ordered locus">DhcVS_1397</name>
</gene>
<proteinExistence type="predicted"/>
<dbReference type="HOGENOM" id="CLU_104194_2_3_0"/>
<reference evidence="2 3" key="1">
    <citation type="journal article" date="2009" name="PLoS Genet.">
        <title>Localized plasticity in the streamlined genomes of vinyl chloride respiring Dehalococcoides.</title>
        <authorList>
            <person name="McMurdie P.J."/>
            <person name="Behrens S.F."/>
            <person name="Muller J.A."/>
            <person name="Goke J."/>
            <person name="Ritalahti K.M."/>
            <person name="Wagner R."/>
            <person name="Goltsman E."/>
            <person name="Lapidus A."/>
            <person name="Holmes S."/>
            <person name="Loffler F.E."/>
            <person name="Spormann A.M."/>
        </authorList>
    </citation>
    <scope>NUCLEOTIDE SEQUENCE [LARGE SCALE GENOMIC DNA]</scope>
    <source>
        <strain evidence="2 3">VS</strain>
    </source>
</reference>
<dbReference type="KEGG" id="dev:DhcVS_1397"/>
<dbReference type="OrthoDB" id="280278at2"/>
<evidence type="ECO:0000313" key="3">
    <source>
        <dbReference type="Proteomes" id="UP000002506"/>
    </source>
</evidence>
<dbReference type="Proteomes" id="UP000002506">
    <property type="component" value="Chromosome"/>
</dbReference>
<dbReference type="InterPro" id="IPR036105">
    <property type="entry name" value="DiNase_FeMo-co_biosyn_sf"/>
</dbReference>
<name>D2BJJ6_DEHMV</name>
<feature type="domain" description="Dinitrogenase iron-molybdenum cofactor biosynthesis" evidence="1">
    <location>
        <begin position="10"/>
        <end position="120"/>
    </location>
</feature>
<dbReference type="RefSeq" id="WP_012882632.1">
    <property type="nucleotide sequence ID" value="NC_013552.1"/>
</dbReference>
<dbReference type="eggNOG" id="COG1433">
    <property type="taxonomic scope" value="Bacteria"/>
</dbReference>
<dbReference type="InterPro" id="IPR003731">
    <property type="entry name" value="Di-Nase_FeMo-co_biosynth"/>
</dbReference>
<organism evidence="2 3">
    <name type="scientific">Dehalococcoides mccartyi (strain VS)</name>
    <dbReference type="NCBI Taxonomy" id="311424"/>
    <lineage>
        <taxon>Bacteria</taxon>
        <taxon>Bacillati</taxon>
        <taxon>Chloroflexota</taxon>
        <taxon>Dehalococcoidia</taxon>
        <taxon>Dehalococcoidales</taxon>
        <taxon>Dehalococcoidaceae</taxon>
        <taxon>Dehalococcoides</taxon>
    </lineage>
</organism>
<protein>
    <submittedName>
        <fullName evidence="2">Nitrogenase iron-molybdenum cofactor maturation domain protein family</fullName>
    </submittedName>
</protein>
<dbReference type="EMBL" id="CP001827">
    <property type="protein sequence ID" value="ACZ62496.1"/>
    <property type="molecule type" value="Genomic_DNA"/>
</dbReference>
<dbReference type="PANTHER" id="PTHR33937">
    <property type="entry name" value="IRON-MOLYBDENUM PROTEIN-RELATED-RELATED"/>
    <property type="match status" value="1"/>
</dbReference>
<dbReference type="InterPro" id="IPR051840">
    <property type="entry name" value="NifX/NifY_domain"/>
</dbReference>
<sequence>MKIAVVTDNGKTVCQHFGRAQYYLVASIENGSVTGKEQRPKAGHHTAGMSHERNHAAGACHGFNAHSQSIHAGMVSNITDCQLVIAGGMGMGARQSLEQAGIDVHMTDVADIDIALKLYLEGKLPNLTERLH</sequence>
<accession>D2BJJ6</accession>
<dbReference type="AlphaFoldDB" id="D2BJJ6"/>